<evidence type="ECO:0000313" key="2">
    <source>
        <dbReference type="EMBL" id="TKG69251.1"/>
    </source>
</evidence>
<dbReference type="Proteomes" id="UP000309992">
    <property type="component" value="Unassembled WGS sequence"/>
</dbReference>
<keyword evidence="3" id="KW-1185">Reference proteome</keyword>
<keyword evidence="1" id="KW-1133">Transmembrane helix</keyword>
<gene>
    <name evidence="2" type="ORF">FCN18_20920</name>
</gene>
<name>A0ABY2S273_9PSEU</name>
<proteinExistence type="predicted"/>
<organism evidence="2 3">
    <name type="scientific">Prauserella endophytica</name>
    <dbReference type="NCBI Taxonomy" id="1592324"/>
    <lineage>
        <taxon>Bacteria</taxon>
        <taxon>Bacillati</taxon>
        <taxon>Actinomycetota</taxon>
        <taxon>Actinomycetes</taxon>
        <taxon>Pseudonocardiales</taxon>
        <taxon>Pseudonocardiaceae</taxon>
        <taxon>Prauserella</taxon>
        <taxon>Prauserella coralliicola group</taxon>
    </lineage>
</organism>
<protein>
    <submittedName>
        <fullName evidence="2">LapA family protein</fullName>
    </submittedName>
</protein>
<keyword evidence="1" id="KW-0812">Transmembrane</keyword>
<evidence type="ECO:0000256" key="1">
    <source>
        <dbReference type="SAM" id="Phobius"/>
    </source>
</evidence>
<reference evidence="2 3" key="1">
    <citation type="journal article" date="2015" name="Antonie Van Leeuwenhoek">
        <title>Prauserella endophytica sp. nov., an endophytic actinobacterium isolated from Tamarix taklamakanensis.</title>
        <authorList>
            <person name="Liu J.M."/>
            <person name="Habden X."/>
            <person name="Guo L."/>
            <person name="Tuo L."/>
            <person name="Jiang Z.K."/>
            <person name="Liu S.W."/>
            <person name="Liu X.F."/>
            <person name="Chen L."/>
            <person name="Li R.F."/>
            <person name="Zhang Y.Q."/>
            <person name="Sun C.H."/>
        </authorList>
    </citation>
    <scope>NUCLEOTIDE SEQUENCE [LARGE SCALE GENOMIC DNA]</scope>
    <source>
        <strain evidence="2 3">CGMCC 4.7182</strain>
    </source>
</reference>
<feature type="transmembrane region" description="Helical" evidence="1">
    <location>
        <begin position="42"/>
        <end position="71"/>
    </location>
</feature>
<sequence length="75" mass="8226">MTAKPDVPGKRRFQLSPGRVIALVVAVVVVVFVVQNRDTVDMHLFTVVITGPLWTALLIVAALGVLTGYLLTRRR</sequence>
<keyword evidence="1" id="KW-0472">Membrane</keyword>
<evidence type="ECO:0000313" key="3">
    <source>
        <dbReference type="Proteomes" id="UP000309992"/>
    </source>
</evidence>
<feature type="transmembrane region" description="Helical" evidence="1">
    <location>
        <begin position="20"/>
        <end position="36"/>
    </location>
</feature>
<accession>A0ABY2S273</accession>
<dbReference type="EMBL" id="SWMS01000011">
    <property type="protein sequence ID" value="TKG69251.1"/>
    <property type="molecule type" value="Genomic_DNA"/>
</dbReference>
<comment type="caution">
    <text evidence="2">The sequence shown here is derived from an EMBL/GenBank/DDBJ whole genome shotgun (WGS) entry which is preliminary data.</text>
</comment>
<dbReference type="RefSeq" id="WP_113641220.1">
    <property type="nucleotide sequence ID" value="NZ_SWMS01000011.1"/>
</dbReference>